<protein>
    <submittedName>
        <fullName evidence="2">Transcriptional regulator</fullName>
    </submittedName>
</protein>
<dbReference type="CDD" id="cd00093">
    <property type="entry name" value="HTH_XRE"/>
    <property type="match status" value="1"/>
</dbReference>
<comment type="caution">
    <text evidence="2">The sequence shown here is derived from an EMBL/GenBank/DDBJ whole genome shotgun (WGS) entry which is preliminary data.</text>
</comment>
<proteinExistence type="predicted"/>
<evidence type="ECO:0000313" key="2">
    <source>
        <dbReference type="EMBL" id="GID67854.1"/>
    </source>
</evidence>
<gene>
    <name evidence="2" type="ORF">Acy02nite_57350</name>
</gene>
<accession>A0A919ILE2</accession>
<dbReference type="AlphaFoldDB" id="A0A919ILE2"/>
<dbReference type="GO" id="GO:0003677">
    <property type="term" value="F:DNA binding"/>
    <property type="evidence" value="ECO:0007669"/>
    <property type="project" value="InterPro"/>
</dbReference>
<dbReference type="Proteomes" id="UP000619479">
    <property type="component" value="Unassembled WGS sequence"/>
</dbReference>
<dbReference type="EMBL" id="BOMH01000041">
    <property type="protein sequence ID" value="GID67854.1"/>
    <property type="molecule type" value="Genomic_DNA"/>
</dbReference>
<name>A0A919ILE2_9ACTN</name>
<dbReference type="Gene3D" id="3.30.450.180">
    <property type="match status" value="1"/>
</dbReference>
<dbReference type="Pfam" id="PF17765">
    <property type="entry name" value="MLTR_LBD"/>
    <property type="match status" value="1"/>
</dbReference>
<dbReference type="PANTHER" id="PTHR35010:SF2">
    <property type="entry name" value="BLL4672 PROTEIN"/>
    <property type="match status" value="1"/>
</dbReference>
<keyword evidence="3" id="KW-1185">Reference proteome</keyword>
<dbReference type="InterPro" id="IPR010982">
    <property type="entry name" value="Lambda_DNA-bd_dom_sf"/>
</dbReference>
<evidence type="ECO:0000313" key="3">
    <source>
        <dbReference type="Proteomes" id="UP000619479"/>
    </source>
</evidence>
<dbReference type="RefSeq" id="WP_203746028.1">
    <property type="nucleotide sequence ID" value="NZ_BAAAUC010000008.1"/>
</dbReference>
<dbReference type="InterPro" id="IPR001387">
    <property type="entry name" value="Cro/C1-type_HTH"/>
</dbReference>
<dbReference type="InterPro" id="IPR041413">
    <property type="entry name" value="MLTR_LBD"/>
</dbReference>
<feature type="domain" description="HTH cro/C1-type" evidence="1">
    <location>
        <begin position="32"/>
        <end position="83"/>
    </location>
</feature>
<dbReference type="SMART" id="SM00530">
    <property type="entry name" value="HTH_XRE"/>
    <property type="match status" value="1"/>
</dbReference>
<dbReference type="PROSITE" id="PS50943">
    <property type="entry name" value="HTH_CROC1"/>
    <property type="match status" value="1"/>
</dbReference>
<organism evidence="2 3">
    <name type="scientific">Actinoplanes cyaneus</name>
    <dbReference type="NCBI Taxonomy" id="52696"/>
    <lineage>
        <taxon>Bacteria</taxon>
        <taxon>Bacillati</taxon>
        <taxon>Actinomycetota</taxon>
        <taxon>Actinomycetes</taxon>
        <taxon>Micromonosporales</taxon>
        <taxon>Micromonosporaceae</taxon>
        <taxon>Actinoplanes</taxon>
    </lineage>
</organism>
<evidence type="ECO:0000259" key="1">
    <source>
        <dbReference type="PROSITE" id="PS50943"/>
    </source>
</evidence>
<dbReference type="PANTHER" id="PTHR35010">
    <property type="entry name" value="BLL4672 PROTEIN-RELATED"/>
    <property type="match status" value="1"/>
</dbReference>
<dbReference type="SUPFAM" id="SSF47413">
    <property type="entry name" value="lambda repressor-like DNA-binding domains"/>
    <property type="match status" value="1"/>
</dbReference>
<dbReference type="Pfam" id="PF13560">
    <property type="entry name" value="HTH_31"/>
    <property type="match status" value="1"/>
</dbReference>
<sequence length="299" mass="32096">MSSAENDLGGLLRAWRDRCAPADVGLTAHGRRRARGLRREELAGLAGVSVDYLVRLEQGRSRRPGPPIVAALARALQLDEQETAVLHQAAGLPAPSSRAVPVHVPPGVQRLVTRMADYPVAVFAADWTLITWNAMWSALSGDPAGWPAAGRNLIRATFCRAPGESAAHGPDEDIERALVADLRQAVTSYPADEHLRSLVADVAEASPRFRELWNSGVAGRHASSRKVVRHRLVGELVLDCDVLTVPGSDLRIIVYTAAAGSPDAERLEFLRVSAVHTVTTGVSRPHRDGSTPPAVRDQG</sequence>
<dbReference type="Gene3D" id="1.10.260.40">
    <property type="entry name" value="lambda repressor-like DNA-binding domains"/>
    <property type="match status" value="1"/>
</dbReference>
<reference evidence="2" key="1">
    <citation type="submission" date="2021-01" db="EMBL/GenBank/DDBJ databases">
        <title>Whole genome shotgun sequence of Actinoplanes cyaneus NBRC 14990.</title>
        <authorList>
            <person name="Komaki H."/>
            <person name="Tamura T."/>
        </authorList>
    </citation>
    <scope>NUCLEOTIDE SEQUENCE</scope>
    <source>
        <strain evidence="2">NBRC 14990</strain>
    </source>
</reference>